<gene>
    <name evidence="2" type="primary">srb8</name>
    <name evidence="2" type="ORF">CM83_16087</name>
    <name evidence="3" type="ORF">g.1583</name>
</gene>
<evidence type="ECO:0000313" key="3">
    <source>
        <dbReference type="EMBL" id="JAQ09537.1"/>
    </source>
</evidence>
<proteinExistence type="predicted"/>
<dbReference type="EMBL" id="GBHO01011990">
    <property type="protein sequence ID" value="JAG31614.1"/>
    <property type="molecule type" value="Transcribed_RNA"/>
</dbReference>
<evidence type="ECO:0000313" key="2">
    <source>
        <dbReference type="EMBL" id="JAG31614.1"/>
    </source>
</evidence>
<feature type="compositionally biased region" description="Low complexity" evidence="1">
    <location>
        <begin position="106"/>
        <end position="122"/>
    </location>
</feature>
<protein>
    <submittedName>
        <fullName evidence="2">Mediator of RNA polymerase II transcription subunit 12</fullName>
    </submittedName>
</protein>
<organism evidence="2">
    <name type="scientific">Lygus hesperus</name>
    <name type="common">Western plant bug</name>
    <dbReference type="NCBI Taxonomy" id="30085"/>
    <lineage>
        <taxon>Eukaryota</taxon>
        <taxon>Metazoa</taxon>
        <taxon>Ecdysozoa</taxon>
        <taxon>Arthropoda</taxon>
        <taxon>Hexapoda</taxon>
        <taxon>Insecta</taxon>
        <taxon>Pterygota</taxon>
        <taxon>Neoptera</taxon>
        <taxon>Paraneoptera</taxon>
        <taxon>Hemiptera</taxon>
        <taxon>Heteroptera</taxon>
        <taxon>Panheteroptera</taxon>
        <taxon>Cimicomorpha</taxon>
        <taxon>Miridae</taxon>
        <taxon>Mirini</taxon>
        <taxon>Lygus</taxon>
    </lineage>
</organism>
<reference evidence="2" key="2">
    <citation type="submission" date="2014-07" db="EMBL/GenBank/DDBJ databases">
        <authorList>
            <person name="Hull J."/>
        </authorList>
    </citation>
    <scope>NUCLEOTIDE SEQUENCE</scope>
</reference>
<reference evidence="2" key="1">
    <citation type="journal article" date="2014" name="PLoS ONE">
        <title>Transcriptome-Based Identification of ABC Transporters in the Western Tarnished Plant Bug Lygus hesperus.</title>
        <authorList>
            <person name="Hull J.J."/>
            <person name="Chaney K."/>
            <person name="Geib S.M."/>
            <person name="Fabrick J.A."/>
            <person name="Brent C.S."/>
            <person name="Walsh D."/>
            <person name="Lavine L.C."/>
        </authorList>
    </citation>
    <scope>NUCLEOTIDE SEQUENCE</scope>
</reference>
<feature type="region of interest" description="Disordered" evidence="1">
    <location>
        <begin position="106"/>
        <end position="133"/>
    </location>
</feature>
<accession>A0A0A9YHJ3</accession>
<sequence length="329" mass="35058">MERGRRWRRREQGGSVDSGEVVRDEHLTRGQQYVVVESNNHSADVAAHGAKGSGIQQRRPQCGGMCKEFQASVAPPYGSGSRCTSTGAEVAAAGLGYSSVRAAAMGRRAGGTTPTPTPTTATDGVRESSAEPQHWDGQCSGGCASGCGNRLPCNTVGGICASQLAGVRTLSGAVRTQERPPWHIRWELRPTSTCALRSEIHHRTPHMAVTVRSPWGRETPVQSCCRGGATPPVYKQPNRLHLRTCRHQRCRCVDGVCRCCTCCASGDGAAIQTVDTAAIVSAWYAGSKHCSDGVGLHKGGSGAPAWEEKNVNKMCTESAVEWSKVREKC</sequence>
<dbReference type="EMBL" id="GDHC01009092">
    <property type="protein sequence ID" value="JAQ09537.1"/>
    <property type="molecule type" value="Transcribed_RNA"/>
</dbReference>
<evidence type="ECO:0000256" key="1">
    <source>
        <dbReference type="SAM" id="MobiDB-lite"/>
    </source>
</evidence>
<reference evidence="3" key="3">
    <citation type="journal article" date="2016" name="Gigascience">
        <title>De novo construction of an expanded transcriptome assembly for the western tarnished plant bug, Lygus hesperus.</title>
        <authorList>
            <person name="Tassone E.E."/>
            <person name="Geib S.M."/>
            <person name="Hall B."/>
            <person name="Fabrick J.A."/>
            <person name="Brent C.S."/>
            <person name="Hull J.J."/>
        </authorList>
    </citation>
    <scope>NUCLEOTIDE SEQUENCE</scope>
</reference>
<name>A0A0A9YHJ3_LYGHE</name>
<dbReference type="AlphaFoldDB" id="A0A0A9YHJ3"/>